<feature type="domain" description="Helicase C-terminal" evidence="6">
    <location>
        <begin position="884"/>
        <end position="1024"/>
    </location>
</feature>
<dbReference type="PANTHER" id="PTHR45626">
    <property type="entry name" value="TRANSCRIPTION TERMINATION FACTOR 2-RELATED"/>
    <property type="match status" value="1"/>
</dbReference>
<dbReference type="SUPFAM" id="SSF52540">
    <property type="entry name" value="P-loop containing nucleoside triphosphate hydrolases"/>
    <property type="match status" value="2"/>
</dbReference>
<keyword evidence="1" id="KW-0547">Nucleotide-binding</keyword>
<keyword evidence="2" id="KW-0378">Hydrolase</keyword>
<organism evidence="7 8">
    <name type="scientific">Suillus luteus UH-Slu-Lm8-n1</name>
    <dbReference type="NCBI Taxonomy" id="930992"/>
    <lineage>
        <taxon>Eukaryota</taxon>
        <taxon>Fungi</taxon>
        <taxon>Dikarya</taxon>
        <taxon>Basidiomycota</taxon>
        <taxon>Agaricomycotina</taxon>
        <taxon>Agaricomycetes</taxon>
        <taxon>Agaricomycetidae</taxon>
        <taxon>Boletales</taxon>
        <taxon>Suillineae</taxon>
        <taxon>Suillaceae</taxon>
        <taxon>Suillus</taxon>
    </lineage>
</organism>
<dbReference type="STRING" id="930992.A0A0D0AS03"/>
<gene>
    <name evidence="7" type="ORF">CY34DRAFT_55221</name>
</gene>
<dbReference type="Gene3D" id="3.40.50.300">
    <property type="entry name" value="P-loop containing nucleotide triphosphate hydrolases"/>
    <property type="match status" value="1"/>
</dbReference>
<keyword evidence="8" id="KW-1185">Reference proteome</keyword>
<dbReference type="InterPro" id="IPR000330">
    <property type="entry name" value="SNF2_N"/>
</dbReference>
<evidence type="ECO:0000256" key="1">
    <source>
        <dbReference type="ARBA" id="ARBA00022741"/>
    </source>
</evidence>
<reference evidence="7 8" key="1">
    <citation type="submission" date="2014-04" db="EMBL/GenBank/DDBJ databases">
        <authorList>
            <consortium name="DOE Joint Genome Institute"/>
            <person name="Kuo A."/>
            <person name="Ruytinx J."/>
            <person name="Rineau F."/>
            <person name="Colpaert J."/>
            <person name="Kohler A."/>
            <person name="Nagy L.G."/>
            <person name="Floudas D."/>
            <person name="Copeland A."/>
            <person name="Barry K.W."/>
            <person name="Cichocki N."/>
            <person name="Veneault-Fourrey C."/>
            <person name="LaButti K."/>
            <person name="Lindquist E.A."/>
            <person name="Lipzen A."/>
            <person name="Lundell T."/>
            <person name="Morin E."/>
            <person name="Murat C."/>
            <person name="Sun H."/>
            <person name="Tunlid A."/>
            <person name="Henrissat B."/>
            <person name="Grigoriev I.V."/>
            <person name="Hibbett D.S."/>
            <person name="Martin F."/>
            <person name="Nordberg H.P."/>
            <person name="Cantor M.N."/>
            <person name="Hua S.X."/>
        </authorList>
    </citation>
    <scope>NUCLEOTIDE SEQUENCE [LARGE SCALE GENOMIC DNA]</scope>
    <source>
        <strain evidence="7 8">UH-Slu-Lm8-n1</strain>
    </source>
</reference>
<dbReference type="AlphaFoldDB" id="A0A0D0AS03"/>
<dbReference type="Proteomes" id="UP000054485">
    <property type="component" value="Unassembled WGS sequence"/>
</dbReference>
<dbReference type="GO" id="GO:0005634">
    <property type="term" value="C:nucleus"/>
    <property type="evidence" value="ECO:0007669"/>
    <property type="project" value="TreeGrafter"/>
</dbReference>
<dbReference type="GO" id="GO:0005524">
    <property type="term" value="F:ATP binding"/>
    <property type="evidence" value="ECO:0007669"/>
    <property type="project" value="UniProtKB-KW"/>
</dbReference>
<proteinExistence type="predicted"/>
<dbReference type="InterPro" id="IPR050628">
    <property type="entry name" value="SNF2_RAD54_helicase_TF"/>
</dbReference>
<feature type="region of interest" description="Disordered" evidence="4">
    <location>
        <begin position="852"/>
        <end position="876"/>
    </location>
</feature>
<name>A0A0D0AS03_9AGAM</name>
<protein>
    <recommendedName>
        <fullName evidence="6">Helicase C-terminal domain-containing protein</fullName>
    </recommendedName>
</protein>
<keyword evidence="5" id="KW-0812">Transmembrane</keyword>
<dbReference type="OrthoDB" id="3270319at2759"/>
<dbReference type="InterPro" id="IPR027417">
    <property type="entry name" value="P-loop_NTPase"/>
</dbReference>
<dbReference type="Pfam" id="PF00271">
    <property type="entry name" value="Helicase_C"/>
    <property type="match status" value="1"/>
</dbReference>
<dbReference type="PROSITE" id="PS51194">
    <property type="entry name" value="HELICASE_CTER"/>
    <property type="match status" value="1"/>
</dbReference>
<feature type="non-terminal residue" evidence="7">
    <location>
        <position position="1"/>
    </location>
</feature>
<evidence type="ECO:0000256" key="2">
    <source>
        <dbReference type="ARBA" id="ARBA00022801"/>
    </source>
</evidence>
<dbReference type="InterPro" id="IPR014001">
    <property type="entry name" value="Helicase_ATP-bd"/>
</dbReference>
<feature type="non-terminal residue" evidence="7">
    <location>
        <position position="1024"/>
    </location>
</feature>
<evidence type="ECO:0000256" key="5">
    <source>
        <dbReference type="SAM" id="Phobius"/>
    </source>
</evidence>
<dbReference type="InParanoid" id="A0A0D0AS03"/>
<dbReference type="GO" id="GO:0016787">
    <property type="term" value="F:hydrolase activity"/>
    <property type="evidence" value="ECO:0007669"/>
    <property type="project" value="UniProtKB-KW"/>
</dbReference>
<dbReference type="InterPro" id="IPR049730">
    <property type="entry name" value="SNF2/RAD54-like_C"/>
</dbReference>
<evidence type="ECO:0000256" key="3">
    <source>
        <dbReference type="ARBA" id="ARBA00022840"/>
    </source>
</evidence>
<dbReference type="InterPro" id="IPR038718">
    <property type="entry name" value="SNF2-like_sf"/>
</dbReference>
<evidence type="ECO:0000259" key="6">
    <source>
        <dbReference type="PROSITE" id="PS51194"/>
    </source>
</evidence>
<keyword evidence="5" id="KW-0472">Membrane</keyword>
<evidence type="ECO:0000256" key="4">
    <source>
        <dbReference type="SAM" id="MobiDB-lite"/>
    </source>
</evidence>
<dbReference type="SMART" id="SM00490">
    <property type="entry name" value="HELICc"/>
    <property type="match status" value="1"/>
</dbReference>
<dbReference type="GO" id="GO:0008094">
    <property type="term" value="F:ATP-dependent activity, acting on DNA"/>
    <property type="evidence" value="ECO:0007669"/>
    <property type="project" value="TreeGrafter"/>
</dbReference>
<dbReference type="InterPro" id="IPR001650">
    <property type="entry name" value="Helicase_C-like"/>
</dbReference>
<dbReference type="EMBL" id="KN835706">
    <property type="protein sequence ID" value="KIK34768.1"/>
    <property type="molecule type" value="Genomic_DNA"/>
</dbReference>
<feature type="transmembrane region" description="Helical" evidence="5">
    <location>
        <begin position="947"/>
        <end position="969"/>
    </location>
</feature>
<dbReference type="SMART" id="SM00487">
    <property type="entry name" value="DEXDc"/>
    <property type="match status" value="1"/>
</dbReference>
<dbReference type="Pfam" id="PF00176">
    <property type="entry name" value="SNF2-rel_dom"/>
    <property type="match status" value="1"/>
</dbReference>
<keyword evidence="5" id="KW-1133">Transmembrane helix</keyword>
<evidence type="ECO:0000313" key="8">
    <source>
        <dbReference type="Proteomes" id="UP000054485"/>
    </source>
</evidence>
<keyword evidence="3" id="KW-0067">ATP-binding</keyword>
<dbReference type="Gene3D" id="3.40.50.10810">
    <property type="entry name" value="Tandem AAA-ATPase domain"/>
    <property type="match status" value="1"/>
</dbReference>
<reference evidence="8" key="2">
    <citation type="submission" date="2015-01" db="EMBL/GenBank/DDBJ databases">
        <title>Evolutionary Origins and Diversification of the Mycorrhizal Mutualists.</title>
        <authorList>
            <consortium name="DOE Joint Genome Institute"/>
            <consortium name="Mycorrhizal Genomics Consortium"/>
            <person name="Kohler A."/>
            <person name="Kuo A."/>
            <person name="Nagy L.G."/>
            <person name="Floudas D."/>
            <person name="Copeland A."/>
            <person name="Barry K.W."/>
            <person name="Cichocki N."/>
            <person name="Veneault-Fourrey C."/>
            <person name="LaButti K."/>
            <person name="Lindquist E.A."/>
            <person name="Lipzen A."/>
            <person name="Lundell T."/>
            <person name="Morin E."/>
            <person name="Murat C."/>
            <person name="Riley R."/>
            <person name="Ohm R."/>
            <person name="Sun H."/>
            <person name="Tunlid A."/>
            <person name="Henrissat B."/>
            <person name="Grigoriev I.V."/>
            <person name="Hibbett D.S."/>
            <person name="Martin F."/>
        </authorList>
    </citation>
    <scope>NUCLEOTIDE SEQUENCE [LARGE SCALE GENOMIC DNA]</scope>
    <source>
        <strain evidence="8">UH-Slu-Lm8-n1</strain>
    </source>
</reference>
<dbReference type="HOGENOM" id="CLU_004990_0_0_1"/>
<accession>A0A0D0AS03</accession>
<sequence length="1024" mass="114535">LQSAVFMLLHSGKDWIFDDESGTLDEVFGLTKALFDEPNKWLTDKERASIRAMVETIEKRKTSVERYKVLEGKSEGGWSAGRAALKKWFNKQKITLGLRDRIDEVYTNLGVSPMQLINEGLEEGEDFPNIMESDGAKEDVTLAVAGDHALERKLRGEFRDAINSINHHAWERHRKRFRRAETSLPVKQLAASTAVKEIEDAEEVSAAQLRHATKAVKALSLAVGWFPEQQEKVAEYEEFLKEVVVVAVAKARKVPKEKVTVKTDNTPSRKRGAQRARKVKTASLVAAGDVEEIWALYVQLFETEPGELEAVQDEDDIENSGKAAWLEESEDLGVDGWREMDNDKLNHLLQFPGGKPALFAEFRSKTGLCAWNEESASKFVEDNEDMERLSLLWHQRVGVAAMVDKIWSATKSDVEVPGILIADEVGVGKTALTMGFIAFLIDAFWVQEVAAGRGRPDGVTSSINMTNLRPAPILAERPFFAGLDTIPNLPHVIIVPNSLNSQWFSELRTFFSPKALEIYNYPTAENEFGDFFDGAWAKSSTPLIHRIILVNHSVMTTSGKVFDTRKGVAGHNSNKASDDTRSLKLRKQAAKCLWAGRKFLTVSVDEVHDMRNLKAQFYATLEVTKASYVKLLASGTPLYTGPMDLCNLGRLARIPYFMGKEGDERDKEHVKQLRAARRTLTQEDKNDAAAHTVRLLAGGATSNEEEPDARIRIREATTTWITHIKRGYTGRVIRRTVNSTTFDGKKINDTLIPYKMVIVPVQLNAKELEINESVMAQITGSSMAAAALDDTSNFNTKFYLDGRTKVVFPHHQSPIYPVVKSLAEWDTLRSTKVDTLIKLLAWHLESDEHDTFNIDEETPKGDIPPPSNQLADTPPARPNAEYIAMPDLMTRGTRKILVYIEFPMMAPLLLSLLKLHNIDALIIHGGHGAEERNEMVLQFHSDPKARVLIFSSVGAVGLNLTAATVVVLFDQCWSRMLVNQIIGRAWRLGQDKEVVVYNMVSLGTVDVLMLHHGEGKGNMLKQFL</sequence>
<evidence type="ECO:0000313" key="7">
    <source>
        <dbReference type="EMBL" id="KIK34768.1"/>
    </source>
</evidence>
<dbReference type="CDD" id="cd18793">
    <property type="entry name" value="SF2_C_SNF"/>
    <property type="match status" value="1"/>
</dbReference>
<dbReference type="GO" id="GO:0006281">
    <property type="term" value="P:DNA repair"/>
    <property type="evidence" value="ECO:0007669"/>
    <property type="project" value="TreeGrafter"/>
</dbReference>